<dbReference type="Pfam" id="PF06144">
    <property type="entry name" value="DNA_pol3_delta"/>
    <property type="match status" value="1"/>
</dbReference>
<protein>
    <recommendedName>
        <fullName evidence="2 9">DNA polymerase III subunit delta</fullName>
        <ecNumber evidence="1 9">2.7.7.7</ecNumber>
    </recommendedName>
</protein>
<dbReference type="SUPFAM" id="SSF52540">
    <property type="entry name" value="P-loop containing nucleoside triphosphate hydrolases"/>
    <property type="match status" value="1"/>
</dbReference>
<evidence type="ECO:0000259" key="10">
    <source>
        <dbReference type="Pfam" id="PF06144"/>
    </source>
</evidence>
<accession>A0A4V2W2M7</accession>
<feature type="domain" description="DNA polymerase III subunit delta C-terminal" evidence="11">
    <location>
        <begin position="220"/>
        <end position="348"/>
    </location>
</feature>
<gene>
    <name evidence="13" type="primary">holA</name>
    <name evidence="12" type="ORF">EDC16_10321</name>
    <name evidence="13" type="ORF">FHQ21_09770</name>
</gene>
<dbReference type="EMBL" id="VDGV01000089">
    <property type="protein sequence ID" value="TNG89836.1"/>
    <property type="molecule type" value="Genomic_DNA"/>
</dbReference>
<organism evidence="12 14">
    <name type="scientific">Testudinibacter aquarius</name>
    <dbReference type="NCBI Taxonomy" id="1524974"/>
    <lineage>
        <taxon>Bacteria</taxon>
        <taxon>Pseudomonadati</taxon>
        <taxon>Pseudomonadota</taxon>
        <taxon>Gammaproteobacteria</taxon>
        <taxon>Pasteurellales</taxon>
        <taxon>Pasteurellaceae</taxon>
        <taxon>Testudinibacter</taxon>
    </lineage>
</organism>
<dbReference type="GO" id="GO:0006261">
    <property type="term" value="P:DNA-templated DNA replication"/>
    <property type="evidence" value="ECO:0007669"/>
    <property type="project" value="TreeGrafter"/>
</dbReference>
<dbReference type="GO" id="GO:0003677">
    <property type="term" value="F:DNA binding"/>
    <property type="evidence" value="ECO:0007669"/>
    <property type="project" value="InterPro"/>
</dbReference>
<comment type="similarity">
    <text evidence="7">Belongs to the DNA polymerase HolA subunit family.</text>
</comment>
<evidence type="ECO:0000256" key="1">
    <source>
        <dbReference type="ARBA" id="ARBA00012417"/>
    </source>
</evidence>
<dbReference type="NCBIfam" id="TIGR01128">
    <property type="entry name" value="holA"/>
    <property type="match status" value="1"/>
</dbReference>
<reference evidence="12 14" key="1">
    <citation type="submission" date="2019-03" db="EMBL/GenBank/DDBJ databases">
        <title>Genomic Encyclopedia of Type Strains, Phase IV (KMG-IV): sequencing the most valuable type-strain genomes for metagenomic binning, comparative biology and taxonomic classification.</title>
        <authorList>
            <person name="Goeker M."/>
        </authorList>
    </citation>
    <scope>NUCLEOTIDE SEQUENCE [LARGE SCALE GENOMIC DNA]</scope>
    <source>
        <strain evidence="12 14">DSM 28140</strain>
    </source>
</reference>
<dbReference type="CDD" id="cd18138">
    <property type="entry name" value="HLD_clamp_pol_III_delta"/>
    <property type="match status" value="1"/>
</dbReference>
<evidence type="ECO:0000256" key="8">
    <source>
        <dbReference type="ARBA" id="ARBA00049244"/>
    </source>
</evidence>
<dbReference type="Pfam" id="PF14840">
    <property type="entry name" value="DNA_pol3_delt_C"/>
    <property type="match status" value="1"/>
</dbReference>
<evidence type="ECO:0000259" key="11">
    <source>
        <dbReference type="Pfam" id="PF14840"/>
    </source>
</evidence>
<evidence type="ECO:0000256" key="2">
    <source>
        <dbReference type="ARBA" id="ARBA00017703"/>
    </source>
</evidence>
<evidence type="ECO:0000256" key="4">
    <source>
        <dbReference type="ARBA" id="ARBA00022695"/>
    </source>
</evidence>
<evidence type="ECO:0000256" key="7">
    <source>
        <dbReference type="ARBA" id="ARBA00034754"/>
    </source>
</evidence>
<dbReference type="AlphaFoldDB" id="A0A4V2W2M7"/>
<evidence type="ECO:0000313" key="12">
    <source>
        <dbReference type="EMBL" id="TCV88669.1"/>
    </source>
</evidence>
<dbReference type="Gene3D" id="3.40.50.300">
    <property type="entry name" value="P-loop containing nucleotide triphosphate hydrolases"/>
    <property type="match status" value="1"/>
</dbReference>
<dbReference type="RefSeq" id="WP_132965502.1">
    <property type="nucleotide sequence ID" value="NZ_LEKL01000078.1"/>
</dbReference>
<dbReference type="Proteomes" id="UP000305526">
    <property type="component" value="Unassembled WGS sequence"/>
</dbReference>
<dbReference type="PANTHER" id="PTHR34388:SF1">
    <property type="entry name" value="DNA POLYMERASE III SUBUNIT DELTA"/>
    <property type="match status" value="1"/>
</dbReference>
<dbReference type="InterPro" id="IPR008921">
    <property type="entry name" value="DNA_pol3_clamp-load_cplx_C"/>
</dbReference>
<evidence type="ECO:0000313" key="13">
    <source>
        <dbReference type="EMBL" id="TNG89836.1"/>
    </source>
</evidence>
<dbReference type="EMBL" id="SMCP01000003">
    <property type="protein sequence ID" value="TCV88669.1"/>
    <property type="molecule type" value="Genomic_DNA"/>
</dbReference>
<keyword evidence="5" id="KW-0235">DNA replication</keyword>
<dbReference type="Proteomes" id="UP000294619">
    <property type="component" value="Unassembled WGS sequence"/>
</dbReference>
<sequence length="349" mass="40303">MKRVTAAQLATALQQQVACCYLLQGQDWLLLDESRQAIKAAAKTQQFDEVLPLAIDNATDWDALYQACQSRGLFSDKLLIILLLPDNISQALQKKLLHLIGLLHSDILLLLQIPRFNLQIEKQTWFVALNEYAAQQATGAVLVNCQTPSLEQLPAWLQQRAKILELSIEQEALQLLCYSYESNLLALKQILNLLKLLYPDGKLSYLRVKACVEQASLFTPYQWLDALLEGKTKRAVRILHSLQNEEVQPLILLRSAQKELTTILQLCANDSAVDSSQPLPTQQLRQQFDRLRIWQNRRVLFTQAIRRMRYVDLYRLLQKLAEIERQLKRDFDADVWPQLQDFSLLFCKY</sequence>
<keyword evidence="4 13" id="KW-0548">Nucleotidyltransferase</keyword>
<evidence type="ECO:0000256" key="9">
    <source>
        <dbReference type="NCBIfam" id="TIGR01128"/>
    </source>
</evidence>
<comment type="catalytic activity">
    <reaction evidence="8">
        <text>DNA(n) + a 2'-deoxyribonucleoside 5'-triphosphate = DNA(n+1) + diphosphate</text>
        <dbReference type="Rhea" id="RHEA:22508"/>
        <dbReference type="Rhea" id="RHEA-COMP:17339"/>
        <dbReference type="Rhea" id="RHEA-COMP:17340"/>
        <dbReference type="ChEBI" id="CHEBI:33019"/>
        <dbReference type="ChEBI" id="CHEBI:61560"/>
        <dbReference type="ChEBI" id="CHEBI:173112"/>
        <dbReference type="EC" id="2.7.7.7"/>
    </reaction>
</comment>
<dbReference type="Gene3D" id="1.20.272.10">
    <property type="match status" value="1"/>
</dbReference>
<dbReference type="SUPFAM" id="SSF48019">
    <property type="entry name" value="post-AAA+ oligomerization domain-like"/>
    <property type="match status" value="1"/>
</dbReference>
<dbReference type="InterPro" id="IPR005790">
    <property type="entry name" value="DNA_polIII_delta"/>
</dbReference>
<evidence type="ECO:0000256" key="3">
    <source>
        <dbReference type="ARBA" id="ARBA00022679"/>
    </source>
</evidence>
<name>A0A4V2W2M7_9PAST</name>
<comment type="caution">
    <text evidence="12">The sequence shown here is derived from an EMBL/GenBank/DDBJ whole genome shotgun (WGS) entry which is preliminary data.</text>
</comment>
<evidence type="ECO:0000256" key="6">
    <source>
        <dbReference type="ARBA" id="ARBA00022932"/>
    </source>
</evidence>
<dbReference type="PANTHER" id="PTHR34388">
    <property type="entry name" value="DNA POLYMERASE III SUBUNIT DELTA"/>
    <property type="match status" value="1"/>
</dbReference>
<dbReference type="EC" id="2.7.7.7" evidence="1 9"/>
<evidence type="ECO:0000313" key="15">
    <source>
        <dbReference type="Proteomes" id="UP000305526"/>
    </source>
</evidence>
<proteinExistence type="inferred from homology"/>
<dbReference type="Gene3D" id="1.10.8.60">
    <property type="match status" value="1"/>
</dbReference>
<dbReference type="InterPro" id="IPR027417">
    <property type="entry name" value="P-loop_NTPase"/>
</dbReference>
<dbReference type="GO" id="GO:0003887">
    <property type="term" value="F:DNA-directed DNA polymerase activity"/>
    <property type="evidence" value="ECO:0007669"/>
    <property type="project" value="UniProtKB-UniRule"/>
</dbReference>
<keyword evidence="6" id="KW-0239">DNA-directed DNA polymerase</keyword>
<reference evidence="13 15" key="2">
    <citation type="submission" date="2019-05" db="EMBL/GenBank/DDBJ databases">
        <title>Pasteurellaceae isolates from reptiles.</title>
        <authorList>
            <person name="Bojesen A.M."/>
            <person name="Lund E."/>
        </authorList>
    </citation>
    <scope>NUCLEOTIDE SEQUENCE [LARGE SCALE GENOMIC DNA]</scope>
    <source>
        <strain evidence="13 15">ELNT2x</strain>
    </source>
</reference>
<evidence type="ECO:0000313" key="14">
    <source>
        <dbReference type="Proteomes" id="UP000294619"/>
    </source>
</evidence>
<dbReference type="InterPro" id="IPR010372">
    <property type="entry name" value="DNA_pol3_delta_N"/>
</dbReference>
<evidence type="ECO:0000256" key="5">
    <source>
        <dbReference type="ARBA" id="ARBA00022705"/>
    </source>
</evidence>
<keyword evidence="15" id="KW-1185">Reference proteome</keyword>
<dbReference type="InterPro" id="IPR032780">
    <property type="entry name" value="DNA_pol3_delt_C"/>
</dbReference>
<feature type="domain" description="DNA polymerase III delta N-terminal" evidence="10">
    <location>
        <begin position="21"/>
        <end position="132"/>
    </location>
</feature>
<dbReference type="GO" id="GO:0009360">
    <property type="term" value="C:DNA polymerase III complex"/>
    <property type="evidence" value="ECO:0007669"/>
    <property type="project" value="UniProtKB-UniRule"/>
</dbReference>
<keyword evidence="3 13" id="KW-0808">Transferase</keyword>